<gene>
    <name evidence="1" type="ORF">T459_12028</name>
</gene>
<organism evidence="1 2">
    <name type="scientific">Capsicum annuum</name>
    <name type="common">Capsicum pepper</name>
    <dbReference type="NCBI Taxonomy" id="4072"/>
    <lineage>
        <taxon>Eukaryota</taxon>
        <taxon>Viridiplantae</taxon>
        <taxon>Streptophyta</taxon>
        <taxon>Embryophyta</taxon>
        <taxon>Tracheophyta</taxon>
        <taxon>Spermatophyta</taxon>
        <taxon>Magnoliopsida</taxon>
        <taxon>eudicotyledons</taxon>
        <taxon>Gunneridae</taxon>
        <taxon>Pentapetalae</taxon>
        <taxon>asterids</taxon>
        <taxon>lamiids</taxon>
        <taxon>Solanales</taxon>
        <taxon>Solanaceae</taxon>
        <taxon>Solanoideae</taxon>
        <taxon>Capsiceae</taxon>
        <taxon>Capsicum</taxon>
    </lineage>
</organism>
<protein>
    <submittedName>
        <fullName evidence="1">Uncharacterized protein</fullName>
    </submittedName>
</protein>
<dbReference type="Gramene" id="PHT83585">
    <property type="protein sequence ID" value="PHT83585"/>
    <property type="gene ID" value="T459_12028"/>
</dbReference>
<sequence length="181" mass="20315">MGRQWSAGKLSLILDAVHWNPEAPPQALPPFCLRCIKGLINYGEWIISDDESLTKFLRAPCDYASQVKLNILQVYVKKERKTCRAHSPAQTNAYAQLENPTSVGDAYLTHYSNFFDMNASQYIMSVGTDGNGSIFPLAFAIAVNESLNSDLYQYVMRGHQGITLIPERHHGIHRSVSIEQN</sequence>
<name>A0A2G2ZNR0_CAPAN</name>
<dbReference type="Proteomes" id="UP000222542">
    <property type="component" value="Unassembled WGS sequence"/>
</dbReference>
<comment type="caution">
    <text evidence="1">The sequence shown here is derived from an EMBL/GenBank/DDBJ whole genome shotgun (WGS) entry which is preliminary data.</text>
</comment>
<reference evidence="1 2" key="2">
    <citation type="journal article" date="2017" name="Genome Biol.">
        <title>New reference genome sequences of hot pepper reveal the massive evolution of plant disease-resistance genes by retroduplication.</title>
        <authorList>
            <person name="Kim S."/>
            <person name="Park J."/>
            <person name="Yeom S.I."/>
            <person name="Kim Y.M."/>
            <person name="Seo E."/>
            <person name="Kim K.T."/>
            <person name="Kim M.S."/>
            <person name="Lee J.M."/>
            <person name="Cheong K."/>
            <person name="Shin H.S."/>
            <person name="Kim S.B."/>
            <person name="Han K."/>
            <person name="Lee J."/>
            <person name="Park M."/>
            <person name="Lee H.A."/>
            <person name="Lee H.Y."/>
            <person name="Lee Y."/>
            <person name="Oh S."/>
            <person name="Lee J.H."/>
            <person name="Choi E."/>
            <person name="Choi E."/>
            <person name="Lee S.E."/>
            <person name="Jeon J."/>
            <person name="Kim H."/>
            <person name="Choi G."/>
            <person name="Song H."/>
            <person name="Lee J."/>
            <person name="Lee S.C."/>
            <person name="Kwon J.K."/>
            <person name="Lee H.Y."/>
            <person name="Koo N."/>
            <person name="Hong Y."/>
            <person name="Kim R.W."/>
            <person name="Kang W.H."/>
            <person name="Huh J.H."/>
            <person name="Kang B.C."/>
            <person name="Yang T.J."/>
            <person name="Lee Y.H."/>
            <person name="Bennetzen J.L."/>
            <person name="Choi D."/>
        </authorList>
    </citation>
    <scope>NUCLEOTIDE SEQUENCE [LARGE SCALE GENOMIC DNA]</scope>
    <source>
        <strain evidence="2">cv. CM334</strain>
    </source>
</reference>
<dbReference type="AlphaFoldDB" id="A0A2G2ZNR0"/>
<keyword evidence="2" id="KW-1185">Reference proteome</keyword>
<dbReference type="EMBL" id="AYRZ02000004">
    <property type="protein sequence ID" value="PHT83585.1"/>
    <property type="molecule type" value="Genomic_DNA"/>
</dbReference>
<reference evidence="1 2" key="1">
    <citation type="journal article" date="2014" name="Nat. Genet.">
        <title>Genome sequence of the hot pepper provides insights into the evolution of pungency in Capsicum species.</title>
        <authorList>
            <person name="Kim S."/>
            <person name="Park M."/>
            <person name="Yeom S.I."/>
            <person name="Kim Y.M."/>
            <person name="Lee J.M."/>
            <person name="Lee H.A."/>
            <person name="Seo E."/>
            <person name="Choi J."/>
            <person name="Cheong K."/>
            <person name="Kim K.T."/>
            <person name="Jung K."/>
            <person name="Lee G.W."/>
            <person name="Oh S.K."/>
            <person name="Bae C."/>
            <person name="Kim S.B."/>
            <person name="Lee H.Y."/>
            <person name="Kim S.Y."/>
            <person name="Kim M.S."/>
            <person name="Kang B.C."/>
            <person name="Jo Y.D."/>
            <person name="Yang H.B."/>
            <person name="Jeong H.J."/>
            <person name="Kang W.H."/>
            <person name="Kwon J.K."/>
            <person name="Shin C."/>
            <person name="Lim J.Y."/>
            <person name="Park J.H."/>
            <person name="Huh J.H."/>
            <person name="Kim J.S."/>
            <person name="Kim B.D."/>
            <person name="Cohen O."/>
            <person name="Paran I."/>
            <person name="Suh M.C."/>
            <person name="Lee S.B."/>
            <person name="Kim Y.K."/>
            <person name="Shin Y."/>
            <person name="Noh S.J."/>
            <person name="Park J."/>
            <person name="Seo Y.S."/>
            <person name="Kwon S.Y."/>
            <person name="Kim H.A."/>
            <person name="Park J.M."/>
            <person name="Kim H.J."/>
            <person name="Choi S.B."/>
            <person name="Bosland P.W."/>
            <person name="Reeves G."/>
            <person name="Jo S.H."/>
            <person name="Lee B.W."/>
            <person name="Cho H.T."/>
            <person name="Choi H.S."/>
            <person name="Lee M.S."/>
            <person name="Yu Y."/>
            <person name="Do Choi Y."/>
            <person name="Park B.S."/>
            <person name="van Deynze A."/>
            <person name="Ashrafi H."/>
            <person name="Hill T."/>
            <person name="Kim W.T."/>
            <person name="Pai H.S."/>
            <person name="Ahn H.K."/>
            <person name="Yeam I."/>
            <person name="Giovannoni J.J."/>
            <person name="Rose J.K."/>
            <person name="Sorensen I."/>
            <person name="Lee S.J."/>
            <person name="Kim R.W."/>
            <person name="Choi I.Y."/>
            <person name="Choi B.S."/>
            <person name="Lim J.S."/>
            <person name="Lee Y.H."/>
            <person name="Choi D."/>
        </authorList>
    </citation>
    <scope>NUCLEOTIDE SEQUENCE [LARGE SCALE GENOMIC DNA]</scope>
    <source>
        <strain evidence="2">cv. CM334</strain>
    </source>
</reference>
<evidence type="ECO:0000313" key="1">
    <source>
        <dbReference type="EMBL" id="PHT83585.1"/>
    </source>
</evidence>
<evidence type="ECO:0000313" key="2">
    <source>
        <dbReference type="Proteomes" id="UP000222542"/>
    </source>
</evidence>
<proteinExistence type="predicted"/>
<accession>A0A2G2ZNR0</accession>